<accession>A0A3N0I043</accession>
<protein>
    <submittedName>
        <fullName evidence="1">Uncharacterized protein</fullName>
    </submittedName>
</protein>
<dbReference type="AlphaFoldDB" id="A0A3N0I043"/>
<reference evidence="1 2" key="1">
    <citation type="submission" date="2018-11" db="EMBL/GenBank/DDBJ databases">
        <title>Clostridium sp. nov., a member of the family Erysipelotrichaceae isolated from pig faeces.</title>
        <authorList>
            <person name="Chang Y.-H."/>
        </authorList>
    </citation>
    <scope>NUCLEOTIDE SEQUENCE [LARGE SCALE GENOMIC DNA]</scope>
    <source>
        <strain evidence="1 2">YH-panp20</strain>
    </source>
</reference>
<keyword evidence="2" id="KW-1185">Reference proteome</keyword>
<sequence length="391" mass="45341">MFVRMICKDRNEKEKNELYQVMGALCKREHMQIEEQGDRVVIYACVQGNIVITEEDNNVIIEANTRHGGAGFHAFAVEFCKDIQTECPGEYELVDDLDFDADEDFHRLHHIYEDEIVYLKDLLLKNPEVRNMNYMFDQTYFLPIEKDGRISTAIGDMDISEFARMEAHDLMDSFFVWNDWEKNARYYKNAALVTLAKEGVGPYATMNADTIKHANEICDFIELANRKDPHISLPLDVYEDLCQQLGRQPQLEHAHAMEQEAIQYRTKEVYHLFDDVKVVADGASERSVDPVNEALCLMSPYNDESQWSWLLMASKQPGICSHLDELLHEEPITYDGKQFYFTQWTEEGATMIDALLEEEDRGLYFHAIIADTKDIPYIKQCIKESGFVHQA</sequence>
<evidence type="ECO:0000313" key="1">
    <source>
        <dbReference type="EMBL" id="RNM29702.1"/>
    </source>
</evidence>
<dbReference type="Proteomes" id="UP000276568">
    <property type="component" value="Unassembled WGS sequence"/>
</dbReference>
<gene>
    <name evidence="1" type="ORF">EDX97_08685</name>
</gene>
<dbReference type="EMBL" id="RJQC01000003">
    <property type="protein sequence ID" value="RNM29702.1"/>
    <property type="molecule type" value="Genomic_DNA"/>
</dbReference>
<dbReference type="RefSeq" id="WP_128520765.1">
    <property type="nucleotide sequence ID" value="NZ_CAUWBR010000015.1"/>
</dbReference>
<name>A0A3N0I043_9FIRM</name>
<proteinExistence type="predicted"/>
<comment type="caution">
    <text evidence="1">The sequence shown here is derived from an EMBL/GenBank/DDBJ whole genome shotgun (WGS) entry which is preliminary data.</text>
</comment>
<evidence type="ECO:0000313" key="2">
    <source>
        <dbReference type="Proteomes" id="UP000276568"/>
    </source>
</evidence>
<organism evidence="1 2">
    <name type="scientific">Absicoccus porci</name>
    <dbReference type="NCBI Taxonomy" id="2486576"/>
    <lineage>
        <taxon>Bacteria</taxon>
        <taxon>Bacillati</taxon>
        <taxon>Bacillota</taxon>
        <taxon>Erysipelotrichia</taxon>
        <taxon>Erysipelotrichales</taxon>
        <taxon>Erysipelotrichaceae</taxon>
        <taxon>Absicoccus</taxon>
    </lineage>
</organism>
<dbReference type="OrthoDB" id="1700332at2"/>